<protein>
    <submittedName>
        <fullName evidence="2">Lipocalin family protein</fullName>
    </submittedName>
</protein>
<dbReference type="Pfam" id="PF13648">
    <property type="entry name" value="Lipocalin_4"/>
    <property type="match status" value="1"/>
</dbReference>
<sequence>MKQLLPCISLALASALGSCTNDKKEEPSPQIDSQLLTSNTWKLTAETQTVGNAEPVAKYSTSDVGANDNTLKFLADYSLRMDEGATKDSHISLQTVSGKWKLSGKTLTIVVAPFTRQCVIQELTATKLIVRVDETLDGDQRVTRYMYEAQ</sequence>
<name>A0ABY4G7K9_9BACT</name>
<dbReference type="Proteomes" id="UP000830401">
    <property type="component" value="Chromosome"/>
</dbReference>
<proteinExistence type="predicted"/>
<accession>A0ABY4G7K9</accession>
<evidence type="ECO:0000313" key="2">
    <source>
        <dbReference type="EMBL" id="UOQ66604.1"/>
    </source>
</evidence>
<organism evidence="2 3">
    <name type="scientific">Hymenobacter volaticus</name>
    <dbReference type="NCBI Taxonomy" id="2932254"/>
    <lineage>
        <taxon>Bacteria</taxon>
        <taxon>Pseudomonadati</taxon>
        <taxon>Bacteroidota</taxon>
        <taxon>Cytophagia</taxon>
        <taxon>Cytophagales</taxon>
        <taxon>Hymenobacteraceae</taxon>
        <taxon>Hymenobacter</taxon>
    </lineage>
</organism>
<evidence type="ECO:0000313" key="3">
    <source>
        <dbReference type="Proteomes" id="UP000830401"/>
    </source>
</evidence>
<evidence type="ECO:0000259" key="1">
    <source>
        <dbReference type="Pfam" id="PF13648"/>
    </source>
</evidence>
<dbReference type="PROSITE" id="PS51257">
    <property type="entry name" value="PROKAR_LIPOPROTEIN"/>
    <property type="match status" value="1"/>
</dbReference>
<dbReference type="EMBL" id="CP095061">
    <property type="protein sequence ID" value="UOQ66604.1"/>
    <property type="molecule type" value="Genomic_DNA"/>
</dbReference>
<gene>
    <name evidence="2" type="ORF">MUN86_01335</name>
</gene>
<keyword evidence="3" id="KW-1185">Reference proteome</keyword>
<dbReference type="InterPro" id="IPR024311">
    <property type="entry name" value="Lipocalin-like"/>
</dbReference>
<feature type="domain" description="Lipocalin-like" evidence="1">
    <location>
        <begin position="40"/>
        <end position="129"/>
    </location>
</feature>
<reference evidence="2" key="1">
    <citation type="submission" date="2022-04" db="EMBL/GenBank/DDBJ databases">
        <title>Hymenobacter sp. isolated from the air.</title>
        <authorList>
            <person name="Won M."/>
            <person name="Lee C.-M."/>
            <person name="Woen H.-Y."/>
            <person name="Kwon S.-W."/>
        </authorList>
    </citation>
    <scope>NUCLEOTIDE SEQUENCE</scope>
    <source>
        <strain evidence="2">5420S-77</strain>
    </source>
</reference>
<dbReference type="RefSeq" id="WP_245120865.1">
    <property type="nucleotide sequence ID" value="NZ_CP095061.1"/>
</dbReference>